<gene>
    <name evidence="7" type="ORF">PFTANZ_03333</name>
</gene>
<dbReference type="OrthoDB" id="8918678at2759"/>
<feature type="region of interest" description="Disordered" evidence="5">
    <location>
        <begin position="143"/>
        <end position="201"/>
    </location>
</feature>
<evidence type="ECO:0000256" key="5">
    <source>
        <dbReference type="SAM" id="MobiDB-lite"/>
    </source>
</evidence>
<keyword evidence="2" id="KW-0813">Transport</keyword>
<accession>A0A024W715</accession>
<evidence type="ECO:0000313" key="7">
    <source>
        <dbReference type="EMBL" id="ETW35946.1"/>
    </source>
</evidence>
<dbReference type="PANTHER" id="PTHR48147">
    <property type="entry name" value="PROTEIN CBG23787"/>
    <property type="match status" value="1"/>
</dbReference>
<evidence type="ECO:0000256" key="3">
    <source>
        <dbReference type="ARBA" id="ARBA00022824"/>
    </source>
</evidence>
<dbReference type="InterPro" id="IPR024298">
    <property type="entry name" value="Sec16_Sec23-bd"/>
</dbReference>
<reference evidence="7 8" key="1">
    <citation type="submission" date="2013-02" db="EMBL/GenBank/DDBJ databases">
        <title>The Genome Annotation of Plasmodium falciparum Tanzania (2000708).</title>
        <authorList>
            <consortium name="The Broad Institute Genome Sequencing Platform"/>
            <consortium name="The Broad Institute Genome Sequencing Center for Infectious Disease"/>
            <person name="Neafsey D."/>
            <person name="Hoffman S."/>
            <person name="Volkman S."/>
            <person name="Rosenthal P."/>
            <person name="Walker B."/>
            <person name="Young S.K."/>
            <person name="Zeng Q."/>
            <person name="Gargeya S."/>
            <person name="Fitzgerald M."/>
            <person name="Haas B."/>
            <person name="Abouelleil A."/>
            <person name="Allen A.W."/>
            <person name="Alvarado L."/>
            <person name="Arachchi H.M."/>
            <person name="Berlin A.M."/>
            <person name="Chapman S.B."/>
            <person name="Gainer-Dewar J."/>
            <person name="Goldberg J."/>
            <person name="Griggs A."/>
            <person name="Gujja S."/>
            <person name="Hansen M."/>
            <person name="Howarth C."/>
            <person name="Imamovic A."/>
            <person name="Ireland A."/>
            <person name="Larimer J."/>
            <person name="McCowan C."/>
            <person name="Murphy C."/>
            <person name="Pearson M."/>
            <person name="Poon T.W."/>
            <person name="Priest M."/>
            <person name="Roberts A."/>
            <person name="Saif S."/>
            <person name="Shea T."/>
            <person name="Sisk P."/>
            <person name="Sykes S."/>
            <person name="Wortman J."/>
            <person name="Nusbaum C."/>
            <person name="Birren B."/>
        </authorList>
    </citation>
    <scope>NUCLEOTIDE SEQUENCE [LARGE SCALE GENOMIC DNA]</scope>
    <source>
        <strain evidence="8">Tanzania (2000708)</strain>
    </source>
</reference>
<dbReference type="Pfam" id="PF12931">
    <property type="entry name" value="TPR_Sec16"/>
    <property type="match status" value="1"/>
</dbReference>
<feature type="compositionally biased region" description="Basic and acidic residues" evidence="5">
    <location>
        <begin position="43"/>
        <end position="54"/>
    </location>
</feature>
<organism evidence="7 8">
    <name type="scientific">Plasmodium falciparum Tanzania</name>
    <name type="common">2000708</name>
    <dbReference type="NCBI Taxonomy" id="1036725"/>
    <lineage>
        <taxon>Eukaryota</taxon>
        <taxon>Sar</taxon>
        <taxon>Alveolata</taxon>
        <taxon>Apicomplexa</taxon>
        <taxon>Aconoidasida</taxon>
        <taxon>Haemosporida</taxon>
        <taxon>Plasmodiidae</taxon>
        <taxon>Plasmodium</taxon>
        <taxon>Plasmodium (Laverania)</taxon>
    </lineage>
</organism>
<dbReference type="PANTHER" id="PTHR48147:SF5">
    <property type="entry name" value="REPEAT-CONTAINING PROTEIN, PUTATIVE-RELATED"/>
    <property type="match status" value="1"/>
</dbReference>
<feature type="domain" description="Sec16 Sec23-binding" evidence="6">
    <location>
        <begin position="1126"/>
        <end position="1195"/>
    </location>
</feature>
<evidence type="ECO:0000256" key="2">
    <source>
        <dbReference type="ARBA" id="ARBA00022448"/>
    </source>
</evidence>
<protein>
    <recommendedName>
        <fullName evidence="6">Sec16 Sec23-binding domain-containing protein</fullName>
    </recommendedName>
</protein>
<evidence type="ECO:0000313" key="8">
    <source>
        <dbReference type="Proteomes" id="UP000030708"/>
    </source>
</evidence>
<proteinExistence type="predicted"/>
<reference evidence="7 8" key="2">
    <citation type="submission" date="2013-02" db="EMBL/GenBank/DDBJ databases">
        <title>The Genome Sequence of Plasmodium falciparum Tanzania (2000708).</title>
        <authorList>
            <consortium name="The Broad Institute Genome Sequencing Platform"/>
            <consortium name="The Broad Institute Genome Sequencing Center for Infectious Disease"/>
            <person name="Neafsey D."/>
            <person name="Cheeseman I."/>
            <person name="Volkman S."/>
            <person name="Adams J."/>
            <person name="Walker B."/>
            <person name="Young S.K."/>
            <person name="Zeng Q."/>
            <person name="Gargeya S."/>
            <person name="Fitzgerald M."/>
            <person name="Haas B."/>
            <person name="Abouelleil A."/>
            <person name="Alvarado L."/>
            <person name="Arachchi H.M."/>
            <person name="Berlin A.M."/>
            <person name="Chapman S.B."/>
            <person name="Dewar J."/>
            <person name="Goldberg J."/>
            <person name="Griggs A."/>
            <person name="Gujja S."/>
            <person name="Hansen M."/>
            <person name="Howarth C."/>
            <person name="Imamovic A."/>
            <person name="Larimer J."/>
            <person name="McCowan C."/>
            <person name="Murphy C."/>
            <person name="Neiman D."/>
            <person name="Pearson M."/>
            <person name="Priest M."/>
            <person name="Roberts A."/>
            <person name="Saif S."/>
            <person name="Shea T."/>
            <person name="Sisk P."/>
            <person name="Sykes S."/>
            <person name="Wortman J."/>
            <person name="Nusbaum C."/>
            <person name="Birren B."/>
        </authorList>
    </citation>
    <scope>NUCLEOTIDE SEQUENCE [LARGE SCALE GENOMIC DNA]</scope>
    <source>
        <strain evidence="8">Tanzania (2000708)</strain>
    </source>
</reference>
<keyword evidence="4" id="KW-0931">ER-Golgi transport</keyword>
<dbReference type="GO" id="GO:0016192">
    <property type="term" value="P:vesicle-mediated transport"/>
    <property type="evidence" value="ECO:0007669"/>
    <property type="project" value="UniProtKB-KW"/>
</dbReference>
<keyword evidence="3" id="KW-0256">Endoplasmic reticulum</keyword>
<name>A0A024W715_PLAFA</name>
<evidence type="ECO:0000256" key="4">
    <source>
        <dbReference type="ARBA" id="ARBA00022892"/>
    </source>
</evidence>
<dbReference type="eggNOG" id="ENOG502QRA1">
    <property type="taxonomic scope" value="Eukaryota"/>
</dbReference>
<dbReference type="GO" id="GO:0005783">
    <property type="term" value="C:endoplasmic reticulum"/>
    <property type="evidence" value="ECO:0007669"/>
    <property type="project" value="UniProtKB-SubCell"/>
</dbReference>
<feature type="region of interest" description="Disordered" evidence="5">
    <location>
        <begin position="43"/>
        <end position="67"/>
    </location>
</feature>
<sequence length="1739" mass="207332">MKNNLFTYENIFKNKNINIIDKIKEKRKSTQDINNVSIKEKENDNCDVNNKDTQGELSSQKGNEENIHMDKNNINNKEVCKNDKNIDMCQSLLGKDNLEYTNNNVNGFNNTSEDTFLNFKLRKKKNDISSLFDDNTYDMEISYNEKDEKDERNEKDEKDERNERNERNEKDEKDERNEKDEKDEKDERNKKNENDEKDKRDDKIFDKNSFFLSPSVVMEPQEEFSSYINSINNNEMNNNNNNNNNNSSSNYRNNIFYDNVETFNVINETQNEGNENLHIIKKGKVENYFNDCKKEFLVDKNFNDEYYEEDINNYMSNNKVEKLIIDKEKENNEYNKINGDNFHHDNNINITEHLNNDSLIIYSHKTYFHDPNLNDTNSQHINNENVILKEKGEEENESNNNQKDYNKIRESVSLNNNIMDNNSFLWNNKNDRMSCEYNEDRNICSENLKDIFNNEQEKEYMKMNIHNNNNNNNNKYIYDNINLYHKGDNVHMNVATIKDHNNNVDVISKKDDINIPSVHKNVHVSFCFGNNGTFFYSKNSKIKYQSLINVIEIHINKKKRKMHIFNEKNNEENNIYMNSNCNYNNYCNRNVDSNDVKHCYHNNMEKFIYCIKNFPGPFSRKSNKVDHKIEEFLKGYININKSRSVNDNIFEDIQKNCLYNFLLNILKKPYLTNFNLKEISIEKKNDINKNMNHKGNNIISYFLDNYQEKKDIKDDIYLSDDCNEDEDIDIDSLSNNEMDEFDINEYVKNDSNKMKKYDEPCNNNHINIYNPTNNNSNNIIMNNNVDKKKNVLNKDQKKCYTDVYENSKNINDICINNNTYFFFDFINKEFIMELYKLENKNERITHDDIYLLYFHMCIYNSKKATNVCIKKELYKYFFLVLRKYNKKKYYKMLDKYISYIKRSINNELEMKNDMKNIYKIYNYNIYDEICTEAFVFFLCILNKKNMVFKKNILVNYWYAFYTLIFHNFIFQYKENEIQFADYKEDIINFFIYLIHLLYEKKKNAEAQFLLLLISNNPFVFSFSPNTKNDDNYVEDVNKIHSANIGSNQMYSDNIYGNNIHSNNNMRGNNIYCNNNHPSHSNNYIRSNNYIHGNNYIRSNDLYNRSNIEESNAVGYCGLLNSHFDIMCFQVCDIYEYMCRYEKDDFFFEQLIFYKIIYAYILLEYGILSQAQRYVEILYYYIDVIKNDRKKNSYLLYLYDTLLEKTKYIFTTTTNKDMLSLQRKSCMSNDEVIYTYKFISNSGITTTIPKDNMYEHMMDKNHSNNIKGYVNYNNMNDTNVNYINEYTTTNTNINVFNNSPIHNRNKTIHVQTQENINEYFNIKTNRTVTDHLGKNNVYSNIKEEKLNSTMFDILKSNNNNSSYNENENIQSCDMLNGDNHTNRNEDSSIIHIQNGLSVHQAINNNNNNIYHNNNNIYPNNNNMYHSNNNMYHSNNNNNMYYNNNKYYTYEHASSNVNPSSYFAAEQNEAPYNFTINNKNNNIGTNYNFPSVNNNTHGHMYNDINNHVNTYEKSTEGTYRYNVPNNDNNNNNITFVYSQNFTNVVEQNNNAKDTVQVQNEKGTMCGPLNVHINTHNSLYDNKNVEGNFTNNIKKDNNMNVKNNNIHINNVNVQNSSDNNLSSSQDQQQCANENNMDLINMGKSFISGFFSNIKEKIKKTEYMQEEEEEEENIFYYDYEKKRWREKGVTSDEEKEREKQKLEKQMAMKNISPPPTGINYSSERNKNPLNMTDVRSRYVDYFN</sequence>
<comment type="subcellular location">
    <subcellularLocation>
        <location evidence="1">Endoplasmic reticulum</location>
    </subcellularLocation>
</comment>
<feature type="region of interest" description="Disordered" evidence="5">
    <location>
        <begin position="1682"/>
        <end position="1725"/>
    </location>
</feature>
<evidence type="ECO:0000259" key="6">
    <source>
        <dbReference type="Pfam" id="PF12931"/>
    </source>
</evidence>
<dbReference type="EMBL" id="KI926443">
    <property type="protein sequence ID" value="ETW35946.1"/>
    <property type="molecule type" value="Genomic_DNA"/>
</dbReference>
<feature type="compositionally biased region" description="Polar residues" evidence="5">
    <location>
        <begin position="1714"/>
        <end position="1725"/>
    </location>
</feature>
<feature type="compositionally biased region" description="Basic and acidic residues" evidence="5">
    <location>
        <begin position="1682"/>
        <end position="1702"/>
    </location>
</feature>
<evidence type="ECO:0000256" key="1">
    <source>
        <dbReference type="ARBA" id="ARBA00004240"/>
    </source>
</evidence>
<dbReference type="Proteomes" id="UP000030708">
    <property type="component" value="Unassembled WGS sequence"/>
</dbReference>